<name>A0ABD3XRD9_SINWO</name>
<evidence type="ECO:0000313" key="6">
    <source>
        <dbReference type="Proteomes" id="UP001634394"/>
    </source>
</evidence>
<evidence type="ECO:0000256" key="2">
    <source>
        <dbReference type="ARBA" id="ARBA00022759"/>
    </source>
</evidence>
<dbReference type="InterPro" id="IPR034720">
    <property type="entry name" value="Viral_alk_exo"/>
</dbReference>
<dbReference type="InterPro" id="IPR011604">
    <property type="entry name" value="PDDEXK-like_dom_sf"/>
</dbReference>
<gene>
    <name evidence="5" type="ORF">ACJMK2_001139</name>
</gene>
<dbReference type="GO" id="GO:0004527">
    <property type="term" value="F:exonuclease activity"/>
    <property type="evidence" value="ECO:0007669"/>
    <property type="project" value="UniProtKB-KW"/>
</dbReference>
<keyword evidence="3" id="KW-0378">Hydrolase</keyword>
<reference evidence="5 6" key="1">
    <citation type="submission" date="2024-11" db="EMBL/GenBank/DDBJ databases">
        <title>Chromosome-level genome assembly of the freshwater bivalve Anodonta woodiana.</title>
        <authorList>
            <person name="Chen X."/>
        </authorList>
    </citation>
    <scope>NUCLEOTIDE SEQUENCE [LARGE SCALE GENOMIC DNA]</scope>
    <source>
        <strain evidence="5">MN2024</strain>
        <tissue evidence="5">Gills</tissue>
    </source>
</reference>
<dbReference type="AlphaFoldDB" id="A0ABD3XRD9"/>
<dbReference type="Proteomes" id="UP001634394">
    <property type="component" value="Unassembled WGS sequence"/>
</dbReference>
<dbReference type="Pfam" id="PF01771">
    <property type="entry name" value="Viral_alk_exo"/>
    <property type="match status" value="1"/>
</dbReference>
<evidence type="ECO:0000313" key="5">
    <source>
        <dbReference type="EMBL" id="KAL3888779.1"/>
    </source>
</evidence>
<dbReference type="PANTHER" id="PTHR47526">
    <property type="entry name" value="ATP-DEPENDENT DNA HELICASE"/>
    <property type="match status" value="1"/>
</dbReference>
<dbReference type="PANTHER" id="PTHR47526:SF4">
    <property type="entry name" value="SWIM-TYPE DOMAIN-CONTAINING PROTEIN"/>
    <property type="match status" value="1"/>
</dbReference>
<dbReference type="InterPro" id="IPR011335">
    <property type="entry name" value="Restrct_endonuc-II-like"/>
</dbReference>
<protein>
    <submittedName>
        <fullName evidence="5">Uncharacterized protein</fullName>
    </submittedName>
</protein>
<keyword evidence="4" id="KW-0269">Exonuclease</keyword>
<dbReference type="EMBL" id="JBJQND010000001">
    <property type="protein sequence ID" value="KAL3888779.1"/>
    <property type="molecule type" value="Genomic_DNA"/>
</dbReference>
<dbReference type="Gene3D" id="3.90.320.10">
    <property type="match status" value="1"/>
</dbReference>
<dbReference type="GO" id="GO:0004519">
    <property type="term" value="F:endonuclease activity"/>
    <property type="evidence" value="ECO:0007669"/>
    <property type="project" value="UniProtKB-KW"/>
</dbReference>
<evidence type="ECO:0000256" key="1">
    <source>
        <dbReference type="ARBA" id="ARBA00022722"/>
    </source>
</evidence>
<keyword evidence="1" id="KW-0540">Nuclease</keyword>
<comment type="caution">
    <text evidence="5">The sequence shown here is derived from an EMBL/GenBank/DDBJ whole genome shotgun (WGS) entry which is preliminary data.</text>
</comment>
<keyword evidence="2" id="KW-0255">Endonuclease</keyword>
<evidence type="ECO:0000256" key="3">
    <source>
        <dbReference type="ARBA" id="ARBA00022801"/>
    </source>
</evidence>
<keyword evidence="6" id="KW-1185">Reference proteome</keyword>
<sequence length="291" mass="33205">MVPVHTHSNSSNLTNLSRLTTMLDAEIWGTGFCHISKLAYWKKPSKQISRYKELSCLDFRSATKLKQLTDNPDADATPYTPYRILNLSAVPATEISDRKQILQILEKNNKKPAIMTLVEPFCEKFKPPQQGEHLLSSLFTLRNENTDSMSLGELLDYCSKLDISITNEQVDAVEKETHLQNKCKLWHRVREGRITSTTLHSVCHTNPEAPSISLLKYLTSASVSVQTSQMVWGVKMEDVAKRQYTGKMIETHDLFSINPCFFVVFFAPRYAIHGFISRWDDILCVLLEGLY</sequence>
<evidence type="ECO:0000256" key="4">
    <source>
        <dbReference type="ARBA" id="ARBA00022839"/>
    </source>
</evidence>
<proteinExistence type="predicted"/>
<accession>A0ABD3XRD9</accession>
<dbReference type="GO" id="GO:0006281">
    <property type="term" value="P:DNA repair"/>
    <property type="evidence" value="ECO:0007669"/>
    <property type="project" value="UniProtKB-ARBA"/>
</dbReference>
<dbReference type="SUPFAM" id="SSF52980">
    <property type="entry name" value="Restriction endonuclease-like"/>
    <property type="match status" value="1"/>
</dbReference>
<organism evidence="5 6">
    <name type="scientific">Sinanodonta woodiana</name>
    <name type="common">Chinese pond mussel</name>
    <name type="synonym">Anodonta woodiana</name>
    <dbReference type="NCBI Taxonomy" id="1069815"/>
    <lineage>
        <taxon>Eukaryota</taxon>
        <taxon>Metazoa</taxon>
        <taxon>Spiralia</taxon>
        <taxon>Lophotrochozoa</taxon>
        <taxon>Mollusca</taxon>
        <taxon>Bivalvia</taxon>
        <taxon>Autobranchia</taxon>
        <taxon>Heteroconchia</taxon>
        <taxon>Palaeoheterodonta</taxon>
        <taxon>Unionida</taxon>
        <taxon>Unionoidea</taxon>
        <taxon>Unionidae</taxon>
        <taxon>Unioninae</taxon>
        <taxon>Sinanodonta</taxon>
    </lineage>
</organism>